<dbReference type="Pfam" id="PF01479">
    <property type="entry name" value="S4"/>
    <property type="match status" value="1"/>
</dbReference>
<dbReference type="SMART" id="SM00363">
    <property type="entry name" value="S4"/>
    <property type="match status" value="1"/>
</dbReference>
<dbReference type="SUPFAM" id="SSF55174">
    <property type="entry name" value="Alpha-L RNA-binding motif"/>
    <property type="match status" value="1"/>
</dbReference>
<dbReference type="InterPro" id="IPR002942">
    <property type="entry name" value="S4_RNA-bd"/>
</dbReference>
<dbReference type="PANTHER" id="PTHR21600:SF44">
    <property type="entry name" value="RIBOSOMAL LARGE SUBUNIT PSEUDOURIDINE SYNTHASE D"/>
    <property type="match status" value="1"/>
</dbReference>
<evidence type="ECO:0000256" key="1">
    <source>
        <dbReference type="ARBA" id="ARBA00010876"/>
    </source>
</evidence>
<gene>
    <name evidence="7" type="ORF">A3J65_01075</name>
</gene>
<comment type="caution">
    <text evidence="7">The sequence shown here is derived from an EMBL/GenBank/DDBJ whole genome shotgun (WGS) entry which is preliminary data.</text>
</comment>
<dbReference type="PROSITE" id="PS50889">
    <property type="entry name" value="S4"/>
    <property type="match status" value="1"/>
</dbReference>
<evidence type="ECO:0000256" key="5">
    <source>
        <dbReference type="RuleBase" id="RU362028"/>
    </source>
</evidence>
<dbReference type="CDD" id="cd00165">
    <property type="entry name" value="S4"/>
    <property type="match status" value="1"/>
</dbReference>
<dbReference type="InterPro" id="IPR006145">
    <property type="entry name" value="PsdUridine_synth_RsuA/RluA"/>
</dbReference>
<evidence type="ECO:0000313" key="8">
    <source>
        <dbReference type="Proteomes" id="UP000178501"/>
    </source>
</evidence>
<dbReference type="InterPro" id="IPR036986">
    <property type="entry name" value="S4_RNA-bd_sf"/>
</dbReference>
<dbReference type="InterPro" id="IPR006224">
    <property type="entry name" value="PsdUridine_synth_RluA-like_CS"/>
</dbReference>
<keyword evidence="4" id="KW-0694">RNA-binding</keyword>
<organism evidence="7 8">
    <name type="scientific">Candidatus Buchananbacteria bacterium RIFCSPHIGHO2_02_FULL_45_11b</name>
    <dbReference type="NCBI Taxonomy" id="1797541"/>
    <lineage>
        <taxon>Bacteria</taxon>
        <taxon>Candidatus Buchananiibacteriota</taxon>
    </lineage>
</organism>
<dbReference type="InterPro" id="IPR006225">
    <property type="entry name" value="PsdUridine_synth_RluC/D"/>
</dbReference>
<dbReference type="InterPro" id="IPR020103">
    <property type="entry name" value="PsdUridine_synth_cat_dom_sf"/>
</dbReference>
<dbReference type="AlphaFoldDB" id="A0A1G1YGY5"/>
<accession>A0A1G1YGY5</accession>
<sequence length="334" mass="38298">MFKDITIKEKSQGQRLDKFLAEVLTGKTRSQIQKLVKSGQVLVNGRPAKVHRFLKTGEVISFVENGQEQGISKKTDAPFPYQPTDLPTYQPKILHETLDFLVLEKPAGLLVHATDKGETDTLVDWLKDKYPEIENVGEENYRAGIIHRLDKDVSGVMVAAKTNPAFFHLKEQFKERKVKKEYLALVYGKIGKPEGEITLPIGRGKSGQFVAHPRFGEDKYQDADKFAKTEYKVLEYIKDYTFLSVKILTGRTHQIRAHLSAIGHPILGDAIYRPKKNFLHLFSKRIKVIDLPRPFLHSAKIGFYDLNNQWREFESPLPAELKQFLNEKIKKIKN</sequence>
<dbReference type="Pfam" id="PF00849">
    <property type="entry name" value="PseudoU_synth_2"/>
    <property type="match status" value="1"/>
</dbReference>
<dbReference type="NCBIfam" id="TIGR00005">
    <property type="entry name" value="rluA_subfam"/>
    <property type="match status" value="1"/>
</dbReference>
<dbReference type="PANTHER" id="PTHR21600">
    <property type="entry name" value="MITOCHONDRIAL RNA PSEUDOURIDINE SYNTHASE"/>
    <property type="match status" value="1"/>
</dbReference>
<dbReference type="GO" id="GO:0120159">
    <property type="term" value="F:rRNA pseudouridine synthase activity"/>
    <property type="evidence" value="ECO:0007669"/>
    <property type="project" value="UniProtKB-ARBA"/>
</dbReference>
<dbReference type="CDD" id="cd02869">
    <property type="entry name" value="PseudoU_synth_RluA_like"/>
    <property type="match status" value="1"/>
</dbReference>
<feature type="active site" evidence="3">
    <location>
        <position position="150"/>
    </location>
</feature>
<protein>
    <recommendedName>
        <fullName evidence="5">Pseudouridine synthase</fullName>
        <ecNumber evidence="5">5.4.99.-</ecNumber>
    </recommendedName>
</protein>
<evidence type="ECO:0000313" key="7">
    <source>
        <dbReference type="EMBL" id="OGY51504.1"/>
    </source>
</evidence>
<dbReference type="EC" id="5.4.99.-" evidence="5"/>
<dbReference type="Proteomes" id="UP000178501">
    <property type="component" value="Unassembled WGS sequence"/>
</dbReference>
<feature type="domain" description="RNA-binding S4" evidence="6">
    <location>
        <begin position="14"/>
        <end position="76"/>
    </location>
</feature>
<dbReference type="SUPFAM" id="SSF55120">
    <property type="entry name" value="Pseudouridine synthase"/>
    <property type="match status" value="1"/>
</dbReference>
<dbReference type="Gene3D" id="3.30.2350.10">
    <property type="entry name" value="Pseudouridine synthase"/>
    <property type="match status" value="1"/>
</dbReference>
<comment type="catalytic activity">
    <reaction evidence="5">
        <text>a uridine in RNA = a pseudouridine in RNA</text>
        <dbReference type="Rhea" id="RHEA:48348"/>
        <dbReference type="Rhea" id="RHEA-COMP:12068"/>
        <dbReference type="Rhea" id="RHEA-COMP:12069"/>
        <dbReference type="ChEBI" id="CHEBI:65314"/>
        <dbReference type="ChEBI" id="CHEBI:65315"/>
    </reaction>
</comment>
<reference evidence="7 8" key="1">
    <citation type="journal article" date="2016" name="Nat. Commun.">
        <title>Thousands of microbial genomes shed light on interconnected biogeochemical processes in an aquifer system.</title>
        <authorList>
            <person name="Anantharaman K."/>
            <person name="Brown C.T."/>
            <person name="Hug L.A."/>
            <person name="Sharon I."/>
            <person name="Castelle C.J."/>
            <person name="Probst A.J."/>
            <person name="Thomas B.C."/>
            <person name="Singh A."/>
            <person name="Wilkins M.J."/>
            <person name="Karaoz U."/>
            <person name="Brodie E.L."/>
            <person name="Williams K.H."/>
            <person name="Hubbard S.S."/>
            <person name="Banfield J.F."/>
        </authorList>
    </citation>
    <scope>NUCLEOTIDE SEQUENCE [LARGE SCALE GENOMIC DNA]</scope>
</reference>
<evidence type="ECO:0000256" key="4">
    <source>
        <dbReference type="PROSITE-ProRule" id="PRU00182"/>
    </source>
</evidence>
<dbReference type="InterPro" id="IPR050188">
    <property type="entry name" value="RluA_PseudoU_synthase"/>
</dbReference>
<keyword evidence="2 5" id="KW-0413">Isomerase</keyword>
<evidence type="ECO:0000259" key="6">
    <source>
        <dbReference type="SMART" id="SM00363"/>
    </source>
</evidence>
<comment type="similarity">
    <text evidence="1 5">Belongs to the pseudouridine synthase RluA family.</text>
</comment>
<proteinExistence type="inferred from homology"/>
<dbReference type="GO" id="GO:0000455">
    <property type="term" value="P:enzyme-directed rRNA pseudouridine synthesis"/>
    <property type="evidence" value="ECO:0007669"/>
    <property type="project" value="TreeGrafter"/>
</dbReference>
<dbReference type="PROSITE" id="PS01129">
    <property type="entry name" value="PSI_RLU"/>
    <property type="match status" value="1"/>
</dbReference>
<comment type="function">
    <text evidence="5">Responsible for synthesis of pseudouridine from uracil.</text>
</comment>
<evidence type="ECO:0000256" key="2">
    <source>
        <dbReference type="ARBA" id="ARBA00023235"/>
    </source>
</evidence>
<dbReference type="Gene3D" id="3.10.290.10">
    <property type="entry name" value="RNA-binding S4 domain"/>
    <property type="match status" value="1"/>
</dbReference>
<name>A0A1G1YGY5_9BACT</name>
<evidence type="ECO:0000256" key="3">
    <source>
        <dbReference type="PIRSR" id="PIRSR606225-1"/>
    </source>
</evidence>
<dbReference type="EMBL" id="MHIK01000027">
    <property type="protein sequence ID" value="OGY51504.1"/>
    <property type="molecule type" value="Genomic_DNA"/>
</dbReference>
<dbReference type="GO" id="GO:0003723">
    <property type="term" value="F:RNA binding"/>
    <property type="evidence" value="ECO:0007669"/>
    <property type="project" value="UniProtKB-KW"/>
</dbReference>